<protein>
    <submittedName>
        <fullName evidence="1">Uncharacterized protein</fullName>
    </submittedName>
</protein>
<organism evidence="1 2">
    <name type="scientific">Yersinia pseudotuberculosis</name>
    <dbReference type="NCBI Taxonomy" id="633"/>
    <lineage>
        <taxon>Bacteria</taxon>
        <taxon>Pseudomonadati</taxon>
        <taxon>Pseudomonadota</taxon>
        <taxon>Gammaproteobacteria</taxon>
        <taxon>Enterobacterales</taxon>
        <taxon>Yersiniaceae</taxon>
        <taxon>Yersinia</taxon>
    </lineage>
</organism>
<evidence type="ECO:0000313" key="2">
    <source>
        <dbReference type="Proteomes" id="UP000255087"/>
    </source>
</evidence>
<dbReference type="Proteomes" id="UP000255087">
    <property type="component" value="Unassembled WGS sequence"/>
</dbReference>
<accession>A0A380Q2T7</accession>
<sequence>MPYRRSIVDKWKIKGQTNGAVDILDFNRLRYFGVPTLSKIKSCNCSELHRNELIEKCPSYQKII</sequence>
<name>A0A380Q2T7_YERPU</name>
<dbReference type="AlphaFoldDB" id="A0A380Q2T7"/>
<reference evidence="1 2" key="1">
    <citation type="submission" date="2018-06" db="EMBL/GenBank/DDBJ databases">
        <authorList>
            <consortium name="Pathogen Informatics"/>
            <person name="Doyle S."/>
        </authorList>
    </citation>
    <scope>NUCLEOTIDE SEQUENCE [LARGE SCALE GENOMIC DNA]</scope>
    <source>
        <strain evidence="1 2">NCTC8580</strain>
    </source>
</reference>
<evidence type="ECO:0000313" key="1">
    <source>
        <dbReference type="EMBL" id="SUP80088.1"/>
    </source>
</evidence>
<gene>
    <name evidence="1" type="ORF">NCTC8580_00128</name>
</gene>
<dbReference type="EMBL" id="UHJC01000001">
    <property type="protein sequence ID" value="SUP80088.1"/>
    <property type="molecule type" value="Genomic_DNA"/>
</dbReference>
<proteinExistence type="predicted"/>